<name>A0A430UPJ7_THESC</name>
<keyword evidence="10" id="KW-1185">Reference proteome</keyword>
<gene>
    <name evidence="5" type="ORF">CSW25_01820</name>
    <name evidence="4" type="ORF">CSW30_06430</name>
    <name evidence="3" type="ORF">CSW33_02555</name>
    <name evidence="2" type="ORF">CSW40_02920</name>
    <name evidence="1" type="ORF">CSW47_05375</name>
</gene>
<dbReference type="EMBL" id="PEML01000035">
    <property type="protein sequence ID" value="RTI09491.1"/>
    <property type="molecule type" value="Genomic_DNA"/>
</dbReference>
<evidence type="ECO:0000313" key="5">
    <source>
        <dbReference type="EMBL" id="RTI09491.1"/>
    </source>
</evidence>
<organism evidence="4 9">
    <name type="scientific">Thermus scotoductus</name>
    <dbReference type="NCBI Taxonomy" id="37636"/>
    <lineage>
        <taxon>Bacteria</taxon>
        <taxon>Thermotogati</taxon>
        <taxon>Deinococcota</taxon>
        <taxon>Deinococci</taxon>
        <taxon>Thermales</taxon>
        <taxon>Thermaceae</taxon>
        <taxon>Thermus</taxon>
    </lineage>
</organism>
<evidence type="ECO:0008006" key="11">
    <source>
        <dbReference type="Google" id="ProtNLM"/>
    </source>
</evidence>
<dbReference type="EMBL" id="PELW01000057">
    <property type="protein sequence ID" value="RTH27434.1"/>
    <property type="molecule type" value="Genomic_DNA"/>
</dbReference>
<dbReference type="Proteomes" id="UP000286712">
    <property type="component" value="Unassembled WGS sequence"/>
</dbReference>
<dbReference type="EMBL" id="PEMD01000053">
    <property type="protein sequence ID" value="RTH34091.1"/>
    <property type="molecule type" value="Genomic_DNA"/>
</dbReference>
<evidence type="ECO:0000313" key="10">
    <source>
        <dbReference type="Proteomes" id="UP000287962"/>
    </source>
</evidence>
<dbReference type="Proteomes" id="UP000286734">
    <property type="component" value="Unassembled WGS sequence"/>
</dbReference>
<evidence type="ECO:0000313" key="6">
    <source>
        <dbReference type="Proteomes" id="UP000286712"/>
    </source>
</evidence>
<dbReference type="Proteomes" id="UP000286928">
    <property type="component" value="Unassembled WGS sequence"/>
</dbReference>
<comment type="caution">
    <text evidence="4">The sequence shown here is derived from an EMBL/GenBank/DDBJ whole genome shotgun (WGS) entry which is preliminary data.</text>
</comment>
<dbReference type="EMBL" id="PEMG01000166">
    <property type="protein sequence ID" value="RTI08920.1"/>
    <property type="molecule type" value="Genomic_DNA"/>
</dbReference>
<proteinExistence type="predicted"/>
<evidence type="ECO:0000313" key="3">
    <source>
        <dbReference type="EMBL" id="RTH34091.1"/>
    </source>
</evidence>
<dbReference type="Proteomes" id="UP000287173">
    <property type="component" value="Unassembled WGS sequence"/>
</dbReference>
<dbReference type="Proteomes" id="UP000287962">
    <property type="component" value="Unassembled WGS sequence"/>
</dbReference>
<evidence type="ECO:0000313" key="4">
    <source>
        <dbReference type="EMBL" id="RTI08920.1"/>
    </source>
</evidence>
<protein>
    <recommendedName>
        <fullName evidence="11">Type II toxin-antitoxin system RelE/ParE family toxin</fullName>
    </recommendedName>
</protein>
<evidence type="ECO:0000313" key="8">
    <source>
        <dbReference type="Proteomes" id="UP000286928"/>
    </source>
</evidence>
<accession>A0A430UPJ7</accession>
<evidence type="ECO:0000313" key="9">
    <source>
        <dbReference type="Proteomes" id="UP000287173"/>
    </source>
</evidence>
<evidence type="ECO:0000313" key="1">
    <source>
        <dbReference type="EMBL" id="RTH05336.1"/>
    </source>
</evidence>
<dbReference type="AlphaFoldDB" id="A0A430UPJ7"/>
<reference evidence="6 7" key="2">
    <citation type="journal article" date="2019" name="Extremophiles">
        <title>Biogeography of thermophiles and predominance of Thermus scotoductus in domestic water heaters.</title>
        <authorList>
            <person name="Wilpiszeski R.L."/>
            <person name="Zhang Z."/>
            <person name="House C.H."/>
        </authorList>
    </citation>
    <scope>NUCLEOTIDE SEQUENCE [LARGE SCALE GENOMIC DNA]</scope>
    <source>
        <strain evidence="5 10">12_S12</strain>
        <strain evidence="4 9">17_S17</strain>
        <strain evidence="3 8">20_S20</strain>
        <strain evidence="2 6">27_S27</strain>
        <strain evidence="1 7">34_S34</strain>
    </source>
</reference>
<reference evidence="5" key="1">
    <citation type="submission" date="2017-10" db="EMBL/GenBank/DDBJ databases">
        <authorList>
            <person name="Wilpiszeski R.L."/>
            <person name="Zhidan Z."/>
            <person name="House C.H."/>
        </authorList>
    </citation>
    <scope>NUCLEOTIDE SEQUENCE</scope>
    <source>
        <strain evidence="5">12_S12</strain>
    </source>
</reference>
<evidence type="ECO:0000313" key="7">
    <source>
        <dbReference type="Proteomes" id="UP000286734"/>
    </source>
</evidence>
<sequence length="134" mass="15366">MSSAPSSWTIRRKPSFAKDLKRLAKSLYKSDRQREEFLKVLFSFVEVLERHGPSSPLLDAEVMTGGLAPEGHKLYKFYLRPPHTRGASGQMRVLALVNETDQTVDLLMAYTHADYPKQPHPREIRERIEEGGDR</sequence>
<dbReference type="EMBL" id="PELP01000121">
    <property type="protein sequence ID" value="RTH05336.1"/>
    <property type="molecule type" value="Genomic_DNA"/>
</dbReference>
<evidence type="ECO:0000313" key="2">
    <source>
        <dbReference type="EMBL" id="RTH27434.1"/>
    </source>
</evidence>